<gene>
    <name evidence="1" type="ORF">BKA67DRAFT_684571</name>
</gene>
<comment type="caution">
    <text evidence="1">The sequence shown here is derived from an EMBL/GenBank/DDBJ whole genome shotgun (WGS) entry which is preliminary data.</text>
</comment>
<keyword evidence="2" id="KW-1185">Reference proteome</keyword>
<reference evidence="1" key="1">
    <citation type="journal article" date="2021" name="Nat. Commun.">
        <title>Genetic determinants of endophytism in the Arabidopsis root mycobiome.</title>
        <authorList>
            <person name="Mesny F."/>
            <person name="Miyauchi S."/>
            <person name="Thiergart T."/>
            <person name="Pickel B."/>
            <person name="Atanasova L."/>
            <person name="Karlsson M."/>
            <person name="Huettel B."/>
            <person name="Barry K.W."/>
            <person name="Haridas S."/>
            <person name="Chen C."/>
            <person name="Bauer D."/>
            <person name="Andreopoulos W."/>
            <person name="Pangilinan J."/>
            <person name="LaButti K."/>
            <person name="Riley R."/>
            <person name="Lipzen A."/>
            <person name="Clum A."/>
            <person name="Drula E."/>
            <person name="Henrissat B."/>
            <person name="Kohler A."/>
            <person name="Grigoriev I.V."/>
            <person name="Martin F.M."/>
            <person name="Hacquard S."/>
        </authorList>
    </citation>
    <scope>NUCLEOTIDE SEQUENCE</scope>
    <source>
        <strain evidence="1">MPI-SDFR-AT-0073</strain>
    </source>
</reference>
<evidence type="ECO:0000313" key="1">
    <source>
        <dbReference type="EMBL" id="KAH6647058.1"/>
    </source>
</evidence>
<accession>A0A9P8RJ99</accession>
<dbReference type="GeneID" id="70137889"/>
<dbReference type="EMBL" id="JAGPXC010000009">
    <property type="protein sequence ID" value="KAH6647058.1"/>
    <property type="molecule type" value="Genomic_DNA"/>
</dbReference>
<protein>
    <submittedName>
        <fullName evidence="1">Uncharacterized protein</fullName>
    </submittedName>
</protein>
<sequence length="239" mass="26641">MTFVIFLLQKSLDANTHAQIIMPFALAMFCSKSVPNLGKCSIARDLWASVTNKLWRIQLFPVTVVVRLVDMFRAAKQARDHKRRMRIIDRMLKAASCLSTSPEPLPFSAFMTLAEDALSLAKFPPGLSTKKHAEAVLQVKALLDRWAVAFVASLWTHGHGKESLGGFLHELRHGDGLGPPGKHGGRHGSVIFLERKFLLAEQNFRWECEETANSGGARNTYNKELAQYGDMGRLNAIPE</sequence>
<dbReference type="Proteomes" id="UP000758603">
    <property type="component" value="Unassembled WGS sequence"/>
</dbReference>
<organism evidence="1 2">
    <name type="scientific">Truncatella angustata</name>
    <dbReference type="NCBI Taxonomy" id="152316"/>
    <lineage>
        <taxon>Eukaryota</taxon>
        <taxon>Fungi</taxon>
        <taxon>Dikarya</taxon>
        <taxon>Ascomycota</taxon>
        <taxon>Pezizomycotina</taxon>
        <taxon>Sordariomycetes</taxon>
        <taxon>Xylariomycetidae</taxon>
        <taxon>Amphisphaeriales</taxon>
        <taxon>Sporocadaceae</taxon>
        <taxon>Truncatella</taxon>
    </lineage>
</organism>
<evidence type="ECO:0000313" key="2">
    <source>
        <dbReference type="Proteomes" id="UP000758603"/>
    </source>
</evidence>
<dbReference type="AlphaFoldDB" id="A0A9P8RJ99"/>
<proteinExistence type="predicted"/>
<dbReference type="RefSeq" id="XP_045953572.1">
    <property type="nucleotide sequence ID" value="XM_046108998.1"/>
</dbReference>
<name>A0A9P8RJ99_9PEZI</name>